<organism evidence="5 6">
    <name type="scientific">Dictyobacter halimunensis</name>
    <dbReference type="NCBI Taxonomy" id="3026934"/>
    <lineage>
        <taxon>Bacteria</taxon>
        <taxon>Bacillati</taxon>
        <taxon>Chloroflexota</taxon>
        <taxon>Ktedonobacteria</taxon>
        <taxon>Ktedonobacterales</taxon>
        <taxon>Dictyobacteraceae</taxon>
        <taxon>Dictyobacter</taxon>
    </lineage>
</organism>
<dbReference type="EMBL" id="BSRI01000002">
    <property type="protein sequence ID" value="GLV60295.1"/>
    <property type="molecule type" value="Genomic_DNA"/>
</dbReference>
<dbReference type="SUPFAM" id="SSF46689">
    <property type="entry name" value="Homeodomain-like"/>
    <property type="match status" value="1"/>
</dbReference>
<proteinExistence type="predicted"/>
<evidence type="ECO:0000259" key="4">
    <source>
        <dbReference type="PROSITE" id="PS01124"/>
    </source>
</evidence>
<keyword evidence="6" id="KW-1185">Reference proteome</keyword>
<keyword evidence="1" id="KW-0805">Transcription regulation</keyword>
<dbReference type="PANTHER" id="PTHR43280:SF32">
    <property type="entry name" value="TRANSCRIPTIONAL REGULATORY PROTEIN"/>
    <property type="match status" value="1"/>
</dbReference>
<dbReference type="Gene3D" id="1.10.10.60">
    <property type="entry name" value="Homeodomain-like"/>
    <property type="match status" value="1"/>
</dbReference>
<evidence type="ECO:0000313" key="5">
    <source>
        <dbReference type="EMBL" id="GLV60295.1"/>
    </source>
</evidence>
<dbReference type="InterPro" id="IPR009057">
    <property type="entry name" value="Homeodomain-like_sf"/>
</dbReference>
<name>A0ABQ6G195_9CHLR</name>
<comment type="caution">
    <text evidence="5">The sequence shown here is derived from an EMBL/GenBank/DDBJ whole genome shotgun (WGS) entry which is preliminary data.</text>
</comment>
<dbReference type="RefSeq" id="WP_338257321.1">
    <property type="nucleotide sequence ID" value="NZ_BSRI01000002.1"/>
</dbReference>
<reference evidence="5 6" key="1">
    <citation type="submission" date="2023-02" db="EMBL/GenBank/DDBJ databases">
        <title>Dictyobacter halimunensis sp. nov., a new member of the class Ktedonobacteria from forest soil in a geothermal area.</title>
        <authorList>
            <person name="Rachmania M.K."/>
            <person name="Ningsih F."/>
            <person name="Sakai Y."/>
            <person name="Yabe S."/>
            <person name="Yokota A."/>
            <person name="Sjamsuridzal W."/>
        </authorList>
    </citation>
    <scope>NUCLEOTIDE SEQUENCE [LARGE SCALE GENOMIC DNA]</scope>
    <source>
        <strain evidence="5 6">S3.2.2.5</strain>
    </source>
</reference>
<dbReference type="InterPro" id="IPR020449">
    <property type="entry name" value="Tscrpt_reg_AraC-type_HTH"/>
</dbReference>
<accession>A0ABQ6G195</accession>
<evidence type="ECO:0000256" key="1">
    <source>
        <dbReference type="ARBA" id="ARBA00023015"/>
    </source>
</evidence>
<dbReference type="Pfam" id="PF12833">
    <property type="entry name" value="HTH_18"/>
    <property type="match status" value="1"/>
</dbReference>
<evidence type="ECO:0000256" key="2">
    <source>
        <dbReference type="ARBA" id="ARBA00023125"/>
    </source>
</evidence>
<dbReference type="Proteomes" id="UP001344906">
    <property type="component" value="Unassembled WGS sequence"/>
</dbReference>
<protein>
    <submittedName>
        <fullName evidence="5">AraC family transcriptional regulator</fullName>
    </submittedName>
</protein>
<gene>
    <name evidence="5" type="ORF">KDH_71150</name>
</gene>
<feature type="domain" description="HTH araC/xylS-type" evidence="4">
    <location>
        <begin position="200"/>
        <end position="298"/>
    </location>
</feature>
<dbReference type="InterPro" id="IPR018060">
    <property type="entry name" value="HTH_AraC"/>
</dbReference>
<keyword evidence="2" id="KW-0238">DNA-binding</keyword>
<dbReference type="PRINTS" id="PR00032">
    <property type="entry name" value="HTHARAC"/>
</dbReference>
<keyword evidence="3" id="KW-0804">Transcription</keyword>
<sequence length="304" mass="35446">MRSRKQILHFDDINHSHEAMGFSGRTDLPDFHIYTLEETYPSTRKVMPPYTLRFYCLLLLEENSQDAVIELNTRRMEGPSNTISFQAPGHVSAWVRGEAQQGFLLYFQPEFLSRHVISPMEEFPFFRPTESSMLPLTGTEKIALRDHFLRLERTFKNSLHPYRVPMLQAMLLALLFDCKGLYEDYCARQPSSSRSPSLSTQFLRLLEQHYLTRRTVQAYADLLHVTPNHLSHAISNEMGRNAYDLIVDRLLLEAKKLLSYTDLSVGEVANYLGFEEPTHFTRLFKRKLALTPLEYRHQATRERA</sequence>
<dbReference type="SMART" id="SM00342">
    <property type="entry name" value="HTH_ARAC"/>
    <property type="match status" value="1"/>
</dbReference>
<dbReference type="PROSITE" id="PS01124">
    <property type="entry name" value="HTH_ARAC_FAMILY_2"/>
    <property type="match status" value="1"/>
</dbReference>
<dbReference type="PANTHER" id="PTHR43280">
    <property type="entry name" value="ARAC-FAMILY TRANSCRIPTIONAL REGULATOR"/>
    <property type="match status" value="1"/>
</dbReference>
<evidence type="ECO:0000313" key="6">
    <source>
        <dbReference type="Proteomes" id="UP001344906"/>
    </source>
</evidence>
<evidence type="ECO:0000256" key="3">
    <source>
        <dbReference type="ARBA" id="ARBA00023163"/>
    </source>
</evidence>